<dbReference type="AlphaFoldDB" id="A0A5C3LTE2"/>
<keyword evidence="3" id="KW-1185">Reference proteome</keyword>
<reference evidence="2 3" key="1">
    <citation type="journal article" date="2019" name="Nat. Ecol. Evol.">
        <title>Megaphylogeny resolves global patterns of mushroom evolution.</title>
        <authorList>
            <person name="Varga T."/>
            <person name="Krizsan K."/>
            <person name="Foldi C."/>
            <person name="Dima B."/>
            <person name="Sanchez-Garcia M."/>
            <person name="Sanchez-Ramirez S."/>
            <person name="Szollosi G.J."/>
            <person name="Szarkandi J.G."/>
            <person name="Papp V."/>
            <person name="Albert L."/>
            <person name="Andreopoulos W."/>
            <person name="Angelini C."/>
            <person name="Antonin V."/>
            <person name="Barry K.W."/>
            <person name="Bougher N.L."/>
            <person name="Buchanan P."/>
            <person name="Buyck B."/>
            <person name="Bense V."/>
            <person name="Catcheside P."/>
            <person name="Chovatia M."/>
            <person name="Cooper J."/>
            <person name="Damon W."/>
            <person name="Desjardin D."/>
            <person name="Finy P."/>
            <person name="Geml J."/>
            <person name="Haridas S."/>
            <person name="Hughes K."/>
            <person name="Justo A."/>
            <person name="Karasinski D."/>
            <person name="Kautmanova I."/>
            <person name="Kiss B."/>
            <person name="Kocsube S."/>
            <person name="Kotiranta H."/>
            <person name="LaButti K.M."/>
            <person name="Lechner B.E."/>
            <person name="Liimatainen K."/>
            <person name="Lipzen A."/>
            <person name="Lukacs Z."/>
            <person name="Mihaltcheva S."/>
            <person name="Morgado L.N."/>
            <person name="Niskanen T."/>
            <person name="Noordeloos M.E."/>
            <person name="Ohm R.A."/>
            <person name="Ortiz-Santana B."/>
            <person name="Ovrebo C."/>
            <person name="Racz N."/>
            <person name="Riley R."/>
            <person name="Savchenko A."/>
            <person name="Shiryaev A."/>
            <person name="Soop K."/>
            <person name="Spirin V."/>
            <person name="Szebenyi C."/>
            <person name="Tomsovsky M."/>
            <person name="Tulloss R.E."/>
            <person name="Uehling J."/>
            <person name="Grigoriev I.V."/>
            <person name="Vagvolgyi C."/>
            <person name="Papp T."/>
            <person name="Martin F.M."/>
            <person name="Miettinen O."/>
            <person name="Hibbett D.S."/>
            <person name="Nagy L.G."/>
        </authorList>
    </citation>
    <scope>NUCLEOTIDE SEQUENCE [LARGE SCALE GENOMIC DNA]</scope>
    <source>
        <strain evidence="2 3">CBS 166.37</strain>
    </source>
</reference>
<organism evidence="2 3">
    <name type="scientific">Crucibulum laeve</name>
    <dbReference type="NCBI Taxonomy" id="68775"/>
    <lineage>
        <taxon>Eukaryota</taxon>
        <taxon>Fungi</taxon>
        <taxon>Dikarya</taxon>
        <taxon>Basidiomycota</taxon>
        <taxon>Agaricomycotina</taxon>
        <taxon>Agaricomycetes</taxon>
        <taxon>Agaricomycetidae</taxon>
        <taxon>Agaricales</taxon>
        <taxon>Agaricineae</taxon>
        <taxon>Nidulariaceae</taxon>
        <taxon>Crucibulum</taxon>
    </lineage>
</organism>
<evidence type="ECO:0000256" key="1">
    <source>
        <dbReference type="SAM" id="MobiDB-lite"/>
    </source>
</evidence>
<proteinExistence type="predicted"/>
<dbReference type="EMBL" id="ML213619">
    <property type="protein sequence ID" value="TFK35653.1"/>
    <property type="molecule type" value="Genomic_DNA"/>
</dbReference>
<accession>A0A5C3LTE2</accession>
<evidence type="ECO:0000313" key="3">
    <source>
        <dbReference type="Proteomes" id="UP000308652"/>
    </source>
</evidence>
<dbReference type="Proteomes" id="UP000308652">
    <property type="component" value="Unassembled WGS sequence"/>
</dbReference>
<gene>
    <name evidence="2" type="ORF">BDQ12DRAFT_668293</name>
</gene>
<feature type="region of interest" description="Disordered" evidence="1">
    <location>
        <begin position="55"/>
        <end position="83"/>
    </location>
</feature>
<protein>
    <submittedName>
        <fullName evidence="2">Uncharacterized protein</fullName>
    </submittedName>
</protein>
<sequence>MEMGRENQGNLGHLIIEPPAGRNAKLSRFSADGWMDGWHDAGFWWMRTAPSVGRHTITGRRNDQKGHLHHRHNSSASSASPMLPKVEVSYHEHGSMQWREGEERAGRDALNAQFLNVKISGTNVHS</sequence>
<evidence type="ECO:0000313" key="2">
    <source>
        <dbReference type="EMBL" id="TFK35653.1"/>
    </source>
</evidence>
<name>A0A5C3LTE2_9AGAR</name>